<proteinExistence type="inferred from homology"/>
<evidence type="ECO:0000256" key="8">
    <source>
        <dbReference type="ARBA" id="ARBA00022842"/>
    </source>
</evidence>
<dbReference type="SUPFAM" id="SSF55811">
    <property type="entry name" value="Nudix"/>
    <property type="match status" value="1"/>
</dbReference>
<organism evidence="20 21">
    <name type="scientific">Syntrophotalea carbinolica (strain DSM 2380 / NBRC 103641 / GraBd1)</name>
    <name type="common">Pelobacter carbinolicus</name>
    <dbReference type="NCBI Taxonomy" id="338963"/>
    <lineage>
        <taxon>Bacteria</taxon>
        <taxon>Pseudomonadati</taxon>
        <taxon>Thermodesulfobacteriota</taxon>
        <taxon>Desulfuromonadia</taxon>
        <taxon>Desulfuromonadales</taxon>
        <taxon>Syntrophotaleaceae</taxon>
        <taxon>Syntrophotalea</taxon>
    </lineage>
</organism>
<evidence type="ECO:0000256" key="3">
    <source>
        <dbReference type="ARBA" id="ARBA00022457"/>
    </source>
</evidence>
<dbReference type="STRING" id="338963.Pcar_2360"/>
<evidence type="ECO:0000256" key="12">
    <source>
        <dbReference type="ARBA" id="ARBA00038905"/>
    </source>
</evidence>
<gene>
    <name evidence="20" type="ordered locus">Pcar_2360</name>
</gene>
<evidence type="ECO:0000313" key="20">
    <source>
        <dbReference type="EMBL" id="ABA89599.1"/>
    </source>
</evidence>
<dbReference type="InterPro" id="IPR020476">
    <property type="entry name" value="Nudix_hydrolase"/>
</dbReference>
<evidence type="ECO:0000259" key="19">
    <source>
        <dbReference type="PROSITE" id="PS51462"/>
    </source>
</evidence>
<dbReference type="PANTHER" id="PTHR47707:SF1">
    <property type="entry name" value="NUDIX HYDROLASE FAMILY PROTEIN"/>
    <property type="match status" value="1"/>
</dbReference>
<keyword evidence="21" id="KW-1185">Reference proteome</keyword>
<dbReference type="EMBL" id="CP000142">
    <property type="protein sequence ID" value="ABA89599.1"/>
    <property type="molecule type" value="Genomic_DNA"/>
</dbReference>
<evidence type="ECO:0000256" key="16">
    <source>
        <dbReference type="ARBA" id="ARBA00042798"/>
    </source>
</evidence>
<protein>
    <recommendedName>
        <fullName evidence="13">8-oxo-dGTP diphosphatase</fullName>
        <ecNumber evidence="12">3.6.1.55</ecNumber>
    </recommendedName>
    <alternativeName>
        <fullName evidence="16">7,8-dihydro-8-oxoguanine-triphosphatase</fullName>
    </alternativeName>
    <alternativeName>
        <fullName evidence="15">Mutator protein MutT</fullName>
    </alternativeName>
    <alternativeName>
        <fullName evidence="14">dGTP pyrophosphohydrolase</fullName>
    </alternativeName>
</protein>
<dbReference type="Proteomes" id="UP000002534">
    <property type="component" value="Chromosome"/>
</dbReference>
<comment type="catalytic activity">
    <reaction evidence="11">
        <text>8-oxo-GTP + H2O = 8-oxo-GMP + diphosphate + H(+)</text>
        <dbReference type="Rhea" id="RHEA:67616"/>
        <dbReference type="ChEBI" id="CHEBI:15377"/>
        <dbReference type="ChEBI" id="CHEBI:15378"/>
        <dbReference type="ChEBI" id="CHEBI:33019"/>
        <dbReference type="ChEBI" id="CHEBI:143553"/>
        <dbReference type="ChEBI" id="CHEBI:145694"/>
    </reaction>
</comment>
<accession>Q3A208</accession>
<evidence type="ECO:0000256" key="15">
    <source>
        <dbReference type="ARBA" id="ARBA00041979"/>
    </source>
</evidence>
<dbReference type="PROSITE" id="PS00893">
    <property type="entry name" value="NUDIX_BOX"/>
    <property type="match status" value="1"/>
</dbReference>
<dbReference type="GO" id="GO:0008413">
    <property type="term" value="F:8-oxo-7,8-dihydroguanosine triphosphate pyrophosphatase activity"/>
    <property type="evidence" value="ECO:0007669"/>
    <property type="project" value="TreeGrafter"/>
</dbReference>
<dbReference type="Pfam" id="PF00293">
    <property type="entry name" value="NUDIX"/>
    <property type="match status" value="1"/>
</dbReference>
<dbReference type="HOGENOM" id="CLU_037162_19_3_7"/>
<dbReference type="AlphaFoldDB" id="Q3A208"/>
<dbReference type="OrthoDB" id="9810648at2"/>
<evidence type="ECO:0000256" key="4">
    <source>
        <dbReference type="ARBA" id="ARBA00022705"/>
    </source>
</evidence>
<dbReference type="GO" id="GO:0046872">
    <property type="term" value="F:metal ion binding"/>
    <property type="evidence" value="ECO:0007669"/>
    <property type="project" value="UniProtKB-KW"/>
</dbReference>
<feature type="region of interest" description="Disordered" evidence="18">
    <location>
        <begin position="35"/>
        <end position="57"/>
    </location>
</feature>
<name>Q3A208_SYNC1</name>
<dbReference type="CDD" id="cd03425">
    <property type="entry name" value="NUDIX_MutT_NudA_like"/>
    <property type="match status" value="1"/>
</dbReference>
<dbReference type="KEGG" id="pca:Pcar_2360"/>
<evidence type="ECO:0000313" key="21">
    <source>
        <dbReference type="Proteomes" id="UP000002534"/>
    </source>
</evidence>
<keyword evidence="7 17" id="KW-0378">Hydrolase</keyword>
<evidence type="ECO:0000256" key="6">
    <source>
        <dbReference type="ARBA" id="ARBA00022763"/>
    </source>
</evidence>
<comment type="cofactor">
    <cofactor evidence="1">
        <name>Mg(2+)</name>
        <dbReference type="ChEBI" id="CHEBI:18420"/>
    </cofactor>
</comment>
<evidence type="ECO:0000256" key="1">
    <source>
        <dbReference type="ARBA" id="ARBA00001946"/>
    </source>
</evidence>
<evidence type="ECO:0000256" key="10">
    <source>
        <dbReference type="ARBA" id="ARBA00035861"/>
    </source>
</evidence>
<sequence>MACSNKPKREHLMQPLIVTAALLRKRNQVLITQRPADKPHGGMWELPGGKLDGNESPQQALQRELREELGIEVAVEAVFDVVYHRYDWGAVLILVYECRWLGGKLQHLEVDDHRWIYPQDHSRYDILPADRPLFEQLSISPECSGSITGG</sequence>
<keyword evidence="9" id="KW-0234">DNA repair</keyword>
<dbReference type="PROSITE" id="PS51462">
    <property type="entry name" value="NUDIX"/>
    <property type="match status" value="1"/>
</dbReference>
<keyword evidence="3" id="KW-0515">Mutator protein</keyword>
<evidence type="ECO:0000256" key="14">
    <source>
        <dbReference type="ARBA" id="ARBA00041592"/>
    </source>
</evidence>
<dbReference type="InterPro" id="IPR015797">
    <property type="entry name" value="NUDIX_hydrolase-like_dom_sf"/>
</dbReference>
<feature type="domain" description="Nudix hydrolase" evidence="19">
    <location>
        <begin position="13"/>
        <end position="139"/>
    </location>
</feature>
<keyword evidence="8" id="KW-0460">Magnesium</keyword>
<dbReference type="GO" id="GO:0006281">
    <property type="term" value="P:DNA repair"/>
    <property type="evidence" value="ECO:0007669"/>
    <property type="project" value="UniProtKB-KW"/>
</dbReference>
<reference evidence="20 21" key="2">
    <citation type="journal article" date="2012" name="BMC Genomics">
        <title>The genome of Pelobacter carbinolicus reveals surprising metabolic capabilities and physiological features.</title>
        <authorList>
            <person name="Aklujkar M."/>
            <person name="Haveman S.A."/>
            <person name="Didonato R.Jr."/>
            <person name="Chertkov O."/>
            <person name="Han C.S."/>
            <person name="Land M.L."/>
            <person name="Brown P."/>
            <person name="Lovley D.R."/>
        </authorList>
    </citation>
    <scope>NUCLEOTIDE SEQUENCE [LARGE SCALE GENOMIC DNA]</scope>
    <source>
        <strain evidence="21">DSM 2380 / NBRC 103641 / GraBd1</strain>
    </source>
</reference>
<dbReference type="PANTHER" id="PTHR47707">
    <property type="entry name" value="8-OXO-DGTP DIPHOSPHATASE"/>
    <property type="match status" value="1"/>
</dbReference>
<dbReference type="GO" id="GO:0006260">
    <property type="term" value="P:DNA replication"/>
    <property type="evidence" value="ECO:0007669"/>
    <property type="project" value="UniProtKB-KW"/>
</dbReference>
<comment type="similarity">
    <text evidence="2 17">Belongs to the Nudix hydrolase family.</text>
</comment>
<comment type="catalytic activity">
    <reaction evidence="10">
        <text>8-oxo-dGTP + H2O = 8-oxo-dGMP + diphosphate + H(+)</text>
        <dbReference type="Rhea" id="RHEA:31575"/>
        <dbReference type="ChEBI" id="CHEBI:15377"/>
        <dbReference type="ChEBI" id="CHEBI:15378"/>
        <dbReference type="ChEBI" id="CHEBI:33019"/>
        <dbReference type="ChEBI" id="CHEBI:63224"/>
        <dbReference type="ChEBI" id="CHEBI:77896"/>
        <dbReference type="EC" id="3.6.1.55"/>
    </reaction>
</comment>
<evidence type="ECO:0000256" key="11">
    <source>
        <dbReference type="ARBA" id="ARBA00036904"/>
    </source>
</evidence>
<keyword evidence="5" id="KW-0479">Metal-binding</keyword>
<evidence type="ECO:0000256" key="7">
    <source>
        <dbReference type="ARBA" id="ARBA00022801"/>
    </source>
</evidence>
<dbReference type="EC" id="3.6.1.55" evidence="12"/>
<dbReference type="InterPro" id="IPR047127">
    <property type="entry name" value="MutT-like"/>
</dbReference>
<dbReference type="eggNOG" id="COG1051">
    <property type="taxonomic scope" value="Bacteria"/>
</dbReference>
<dbReference type="InterPro" id="IPR020084">
    <property type="entry name" value="NUDIX_hydrolase_CS"/>
</dbReference>
<dbReference type="Gene3D" id="3.90.79.10">
    <property type="entry name" value="Nucleoside Triphosphate Pyrophosphohydrolase"/>
    <property type="match status" value="1"/>
</dbReference>
<keyword evidence="6" id="KW-0227">DNA damage</keyword>
<keyword evidence="4" id="KW-0235">DNA replication</keyword>
<evidence type="ECO:0000256" key="2">
    <source>
        <dbReference type="ARBA" id="ARBA00005582"/>
    </source>
</evidence>
<dbReference type="PRINTS" id="PR00502">
    <property type="entry name" value="NUDIXFAMILY"/>
</dbReference>
<dbReference type="InterPro" id="IPR000086">
    <property type="entry name" value="NUDIX_hydrolase_dom"/>
</dbReference>
<evidence type="ECO:0000256" key="5">
    <source>
        <dbReference type="ARBA" id="ARBA00022723"/>
    </source>
</evidence>
<dbReference type="GO" id="GO:0035539">
    <property type="term" value="F:8-oxo-7,8-dihydrodeoxyguanosine triphosphate pyrophosphatase activity"/>
    <property type="evidence" value="ECO:0007669"/>
    <property type="project" value="UniProtKB-EC"/>
</dbReference>
<evidence type="ECO:0000256" key="17">
    <source>
        <dbReference type="RuleBase" id="RU003476"/>
    </source>
</evidence>
<evidence type="ECO:0000256" key="13">
    <source>
        <dbReference type="ARBA" id="ARBA00040794"/>
    </source>
</evidence>
<evidence type="ECO:0000256" key="18">
    <source>
        <dbReference type="SAM" id="MobiDB-lite"/>
    </source>
</evidence>
<dbReference type="GO" id="GO:0044715">
    <property type="term" value="F:8-oxo-dGDP phosphatase activity"/>
    <property type="evidence" value="ECO:0007669"/>
    <property type="project" value="TreeGrafter"/>
</dbReference>
<evidence type="ECO:0000256" key="9">
    <source>
        <dbReference type="ARBA" id="ARBA00023204"/>
    </source>
</evidence>
<reference evidence="21" key="1">
    <citation type="submission" date="2005-10" db="EMBL/GenBank/DDBJ databases">
        <title>Complete sequence of Pelobacter carbinolicus DSM 2380.</title>
        <authorList>
            <person name="Copeland A."/>
            <person name="Lucas S."/>
            <person name="Lapidus A."/>
            <person name="Barry K."/>
            <person name="Detter J.C."/>
            <person name="Glavina T."/>
            <person name="Hammon N."/>
            <person name="Israni S."/>
            <person name="Pitluck S."/>
            <person name="Chertkov O."/>
            <person name="Schmutz J."/>
            <person name="Larimer F."/>
            <person name="Land M."/>
            <person name="Kyrpides N."/>
            <person name="Ivanova N."/>
            <person name="Richardson P."/>
        </authorList>
    </citation>
    <scope>NUCLEOTIDE SEQUENCE [LARGE SCALE GENOMIC DNA]</scope>
    <source>
        <strain evidence="21">DSM 2380 / NBRC 103641 / GraBd1</strain>
    </source>
</reference>
<dbReference type="GO" id="GO:0044716">
    <property type="term" value="F:8-oxo-GDP phosphatase activity"/>
    <property type="evidence" value="ECO:0007669"/>
    <property type="project" value="TreeGrafter"/>
</dbReference>